<dbReference type="InterPro" id="IPR035919">
    <property type="entry name" value="EAL_sf"/>
</dbReference>
<feature type="domain" description="GGDEF" evidence="3">
    <location>
        <begin position="387"/>
        <end position="519"/>
    </location>
</feature>
<dbReference type="PANTHER" id="PTHR44757">
    <property type="entry name" value="DIGUANYLATE CYCLASE DGCP"/>
    <property type="match status" value="1"/>
</dbReference>
<dbReference type="SMART" id="SM00052">
    <property type="entry name" value="EAL"/>
    <property type="match status" value="1"/>
</dbReference>
<feature type="transmembrane region" description="Helical" evidence="1">
    <location>
        <begin position="204"/>
        <end position="223"/>
    </location>
</feature>
<feature type="transmembrane region" description="Helical" evidence="1">
    <location>
        <begin position="172"/>
        <end position="192"/>
    </location>
</feature>
<dbReference type="EMBL" id="BOOH01000033">
    <property type="protein sequence ID" value="GIH77508.1"/>
    <property type="molecule type" value="Genomic_DNA"/>
</dbReference>
<feature type="transmembrane region" description="Helical" evidence="1">
    <location>
        <begin position="142"/>
        <end position="160"/>
    </location>
</feature>
<evidence type="ECO:0000313" key="4">
    <source>
        <dbReference type="EMBL" id="GIH77508.1"/>
    </source>
</evidence>
<dbReference type="Gene3D" id="3.20.20.450">
    <property type="entry name" value="EAL domain"/>
    <property type="match status" value="1"/>
</dbReference>
<dbReference type="InterPro" id="IPR029787">
    <property type="entry name" value="Nucleotide_cyclase"/>
</dbReference>
<dbReference type="PANTHER" id="PTHR44757:SF2">
    <property type="entry name" value="BIOFILM ARCHITECTURE MAINTENANCE PROTEIN MBAA"/>
    <property type="match status" value="1"/>
</dbReference>
<feature type="transmembrane region" description="Helical" evidence="1">
    <location>
        <begin position="235"/>
        <end position="252"/>
    </location>
</feature>
<feature type="transmembrane region" description="Helical" evidence="1">
    <location>
        <begin position="49"/>
        <end position="68"/>
    </location>
</feature>
<dbReference type="Proteomes" id="UP000616724">
    <property type="component" value="Unassembled WGS sequence"/>
</dbReference>
<dbReference type="SMART" id="SM00267">
    <property type="entry name" value="GGDEF"/>
    <property type="match status" value="1"/>
</dbReference>
<dbReference type="InterPro" id="IPR001633">
    <property type="entry name" value="EAL_dom"/>
</dbReference>
<proteinExistence type="predicted"/>
<dbReference type="NCBIfam" id="TIGR00254">
    <property type="entry name" value="GGDEF"/>
    <property type="match status" value="1"/>
</dbReference>
<dbReference type="InterPro" id="IPR052155">
    <property type="entry name" value="Biofilm_reg_signaling"/>
</dbReference>
<evidence type="ECO:0000259" key="3">
    <source>
        <dbReference type="PROSITE" id="PS50887"/>
    </source>
</evidence>
<evidence type="ECO:0008006" key="6">
    <source>
        <dbReference type="Google" id="ProtNLM"/>
    </source>
</evidence>
<dbReference type="SUPFAM" id="SSF55073">
    <property type="entry name" value="Nucleotide cyclase"/>
    <property type="match status" value="1"/>
</dbReference>
<dbReference type="RefSeq" id="WP_203892079.1">
    <property type="nucleotide sequence ID" value="NZ_BOOH01000033.1"/>
</dbReference>
<keyword evidence="1" id="KW-0812">Transmembrane</keyword>
<dbReference type="CDD" id="cd01948">
    <property type="entry name" value="EAL"/>
    <property type="match status" value="1"/>
</dbReference>
<dbReference type="InterPro" id="IPR000160">
    <property type="entry name" value="GGDEF_dom"/>
</dbReference>
<keyword evidence="1" id="KW-0472">Membrane</keyword>
<organism evidence="4 5">
    <name type="scientific">Planobispora longispora</name>
    <dbReference type="NCBI Taxonomy" id="28887"/>
    <lineage>
        <taxon>Bacteria</taxon>
        <taxon>Bacillati</taxon>
        <taxon>Actinomycetota</taxon>
        <taxon>Actinomycetes</taxon>
        <taxon>Streptosporangiales</taxon>
        <taxon>Streptosporangiaceae</taxon>
        <taxon>Planobispora</taxon>
    </lineage>
</organism>
<name>A0A8J3W6F4_9ACTN</name>
<dbReference type="Pfam" id="PF00990">
    <property type="entry name" value="GGDEF"/>
    <property type="match status" value="1"/>
</dbReference>
<dbReference type="SUPFAM" id="SSF141868">
    <property type="entry name" value="EAL domain-like"/>
    <property type="match status" value="1"/>
</dbReference>
<dbReference type="PROSITE" id="PS50883">
    <property type="entry name" value="EAL"/>
    <property type="match status" value="1"/>
</dbReference>
<keyword evidence="5" id="KW-1185">Reference proteome</keyword>
<feature type="transmembrane region" description="Helical" evidence="1">
    <location>
        <begin position="111"/>
        <end position="130"/>
    </location>
</feature>
<protein>
    <recommendedName>
        <fullName evidence="6">Diguanylate cyclase/phosphodiesterase</fullName>
    </recommendedName>
</protein>
<accession>A0A8J3W6F4</accession>
<dbReference type="PROSITE" id="PS50887">
    <property type="entry name" value="GGDEF"/>
    <property type="match status" value="1"/>
</dbReference>
<comment type="caution">
    <text evidence="4">The sequence shown here is derived from an EMBL/GenBank/DDBJ whole genome shotgun (WGS) entry which is preliminary data.</text>
</comment>
<sequence>MDRLPFAAFPAVLSRLTGASRAWAVWLLLGTALAVATPALSSASPVLEVLVWVLAQAIAAVAVVTGVRRHGLTGLWPWRLLCAASVLAWFSTTLAWGAGHIWLGLPGAMDLYRIGTLITYALSLAALVMLNLRAEGSRGAALLDAGIIAVGVATPFWTFLVGPMIDSSGHTGAHLAFAVAIPAIDLFAFGLLTRLTLDNGRARWLALLSLSYVALFAGDGAYLLDQVAGRPSGPVSEIGWLGFSVLSGVALLHPSLGTARRLRTPPVSSRARVMTFLALALLSPLGSGLGRALLDVPGAHEPFGELVTTVFTMLLAVLLVLRLNTVARVAEDHAGELATALRHQEILQRSLSYRALHDPLTGLANRTLLGQSMQRAITASAVAPGTPPPALLLLDLDRFKDVNDTFGHSVGDELLTHVTHRLSGTVATGGRTLARLGGDEFALLLPEATAEEALAVARRILAGLRAPYPLGGRELYMTTSIGVLAGLPVASPSEALRDADLALYAAKNAGKDRVTVFDPALRQAQLERTRLTAGLRQAVEGGELVLNYQPVVDLAGGEIRAVEALLRWSPPGSRPVPPEVFIPIAEETGLIVPIGRWVLEQACADARRWHEQYGISVTVNVSGRQLREEDFTEMVLSTLTRYGLPRGALVLEITESMLLATTPAETRRVVAVLEALREHGVRIAMDDFGTGYSSLSYLRTLPVDILKIDRSFTTVLTEADHRTRAFTKAILELAASLNVATVVEGVELHEQAVLLQRMGCPLAQGYLFSPPVSGLQIDSLLSLNPWRRAA</sequence>
<reference evidence="4 5" key="1">
    <citation type="submission" date="2021-01" db="EMBL/GenBank/DDBJ databases">
        <title>Whole genome shotgun sequence of Planobispora longispora NBRC 13918.</title>
        <authorList>
            <person name="Komaki H."/>
            <person name="Tamura T."/>
        </authorList>
    </citation>
    <scope>NUCLEOTIDE SEQUENCE [LARGE SCALE GENOMIC DNA]</scope>
    <source>
        <strain evidence="4 5">NBRC 13918</strain>
    </source>
</reference>
<feature type="transmembrane region" description="Helical" evidence="1">
    <location>
        <begin position="273"/>
        <end position="294"/>
    </location>
</feature>
<dbReference type="Gene3D" id="3.30.70.270">
    <property type="match status" value="1"/>
</dbReference>
<gene>
    <name evidence="4" type="ORF">Plo01_39370</name>
</gene>
<keyword evidence="1" id="KW-1133">Transmembrane helix</keyword>
<feature type="domain" description="EAL" evidence="2">
    <location>
        <begin position="528"/>
        <end position="785"/>
    </location>
</feature>
<feature type="transmembrane region" description="Helical" evidence="1">
    <location>
        <begin position="80"/>
        <end position="105"/>
    </location>
</feature>
<evidence type="ECO:0000256" key="1">
    <source>
        <dbReference type="SAM" id="Phobius"/>
    </source>
</evidence>
<dbReference type="InterPro" id="IPR043128">
    <property type="entry name" value="Rev_trsase/Diguanyl_cyclase"/>
</dbReference>
<dbReference type="Pfam" id="PF00563">
    <property type="entry name" value="EAL"/>
    <property type="match status" value="1"/>
</dbReference>
<dbReference type="AlphaFoldDB" id="A0A8J3W6F4"/>
<dbReference type="CDD" id="cd01949">
    <property type="entry name" value="GGDEF"/>
    <property type="match status" value="1"/>
</dbReference>
<feature type="transmembrane region" description="Helical" evidence="1">
    <location>
        <begin position="306"/>
        <end position="323"/>
    </location>
</feature>
<feature type="transmembrane region" description="Helical" evidence="1">
    <location>
        <begin position="23"/>
        <end position="43"/>
    </location>
</feature>
<evidence type="ECO:0000259" key="2">
    <source>
        <dbReference type="PROSITE" id="PS50883"/>
    </source>
</evidence>
<evidence type="ECO:0000313" key="5">
    <source>
        <dbReference type="Proteomes" id="UP000616724"/>
    </source>
</evidence>